<dbReference type="KEGG" id="erx:ATZ35_10115"/>
<organism evidence="1 2">
    <name type="scientific">Enterococcus rotai</name>
    <dbReference type="NCBI Taxonomy" id="118060"/>
    <lineage>
        <taxon>Bacteria</taxon>
        <taxon>Bacillati</taxon>
        <taxon>Bacillota</taxon>
        <taxon>Bacilli</taxon>
        <taxon>Lactobacillales</taxon>
        <taxon>Enterococcaceae</taxon>
        <taxon>Enterococcus</taxon>
    </lineage>
</organism>
<dbReference type="AlphaFoldDB" id="A0A0U2LWQ4"/>
<protein>
    <submittedName>
        <fullName evidence="1">Uncharacterized protein</fullName>
    </submittedName>
</protein>
<dbReference type="Proteomes" id="UP000067523">
    <property type="component" value="Chromosome"/>
</dbReference>
<reference evidence="2" key="1">
    <citation type="submission" date="2015-12" db="EMBL/GenBank/DDBJ databases">
        <authorList>
            <person name="Lauer A."/>
            <person name="Humrighouse B."/>
            <person name="Loparev V."/>
            <person name="Shewmaker P.L."/>
            <person name="Whitney A.M."/>
            <person name="McLaughlin R.W."/>
        </authorList>
    </citation>
    <scope>NUCLEOTIDE SEQUENCE [LARGE SCALE GENOMIC DNA]</scope>
    <source>
        <strain evidence="2">LMG 26678</strain>
    </source>
</reference>
<dbReference type="STRING" id="118060.ATZ35_10115"/>
<sequence length="85" mass="9786">MFIIILAILLFFFLLLIIDKNKNKQNSPIAQKKKPVKTLSLDQKIKLEKTMGIKQITSVLTQAEKQPINRLAIVLNNLKETKLKQ</sequence>
<name>A0A0U2LWQ4_9ENTE</name>
<keyword evidence="2" id="KW-1185">Reference proteome</keyword>
<gene>
    <name evidence="1" type="ORF">ATZ35_10115</name>
</gene>
<dbReference type="RefSeq" id="WP_208927150.1">
    <property type="nucleotide sequence ID" value="NZ_CP013655.1"/>
</dbReference>
<evidence type="ECO:0000313" key="2">
    <source>
        <dbReference type="Proteomes" id="UP000067523"/>
    </source>
</evidence>
<dbReference type="EMBL" id="CP013655">
    <property type="protein sequence ID" value="ALS37493.1"/>
    <property type="molecule type" value="Genomic_DNA"/>
</dbReference>
<evidence type="ECO:0000313" key="1">
    <source>
        <dbReference type="EMBL" id="ALS37493.1"/>
    </source>
</evidence>
<proteinExistence type="predicted"/>
<accession>A0A0U2LWQ4</accession>